<feature type="domain" description="Aminotransferase class I/classII large" evidence="7">
    <location>
        <begin position="31"/>
        <end position="377"/>
    </location>
</feature>
<dbReference type="PATRIC" id="fig|2754.20.peg.1442"/>
<dbReference type="CDD" id="cd00609">
    <property type="entry name" value="AAT_like"/>
    <property type="match status" value="1"/>
</dbReference>
<name>A0A073IQ81_9BACT</name>
<reference evidence="8 9" key="1">
    <citation type="submission" date="2014-04" db="EMBL/GenBank/DDBJ databases">
        <title>Draft Genome Sequence of Synergistes jonesii.</title>
        <authorList>
            <person name="Coil D.A."/>
            <person name="Eisen J.A."/>
            <person name="Holland-Moritz H.E."/>
        </authorList>
    </citation>
    <scope>NUCLEOTIDE SEQUENCE [LARGE SCALE GENOMIC DNA]</scope>
    <source>
        <strain evidence="8 9">78-1</strain>
    </source>
</reference>
<dbReference type="PROSITE" id="PS00105">
    <property type="entry name" value="AA_TRANSFER_CLASS_1"/>
    <property type="match status" value="1"/>
</dbReference>
<proteinExistence type="inferred from homology"/>
<dbReference type="Gene3D" id="3.90.1150.10">
    <property type="entry name" value="Aspartate Aminotransferase, domain 1"/>
    <property type="match status" value="1"/>
</dbReference>
<evidence type="ECO:0000256" key="6">
    <source>
        <dbReference type="RuleBase" id="RU000481"/>
    </source>
</evidence>
<keyword evidence="9" id="KW-1185">Reference proteome</keyword>
<dbReference type="GeneID" id="90983820"/>
<dbReference type="EC" id="2.6.1.-" evidence="6"/>
<comment type="similarity">
    <text evidence="2 6">Belongs to the class-I pyridoxal-phosphate-dependent aminotransferase family.</text>
</comment>
<dbReference type="GO" id="GO:0008483">
    <property type="term" value="F:transaminase activity"/>
    <property type="evidence" value="ECO:0007669"/>
    <property type="project" value="UniProtKB-KW"/>
</dbReference>
<keyword evidence="5" id="KW-0663">Pyridoxal phosphate</keyword>
<evidence type="ECO:0000259" key="7">
    <source>
        <dbReference type="Pfam" id="PF00155"/>
    </source>
</evidence>
<dbReference type="Gene3D" id="3.40.640.10">
    <property type="entry name" value="Type I PLP-dependent aspartate aminotransferase-like (Major domain)"/>
    <property type="match status" value="1"/>
</dbReference>
<dbReference type="InterPro" id="IPR004839">
    <property type="entry name" value="Aminotransferase_I/II_large"/>
</dbReference>
<dbReference type="InterPro" id="IPR015422">
    <property type="entry name" value="PyrdxlP-dep_Trfase_small"/>
</dbReference>
<evidence type="ECO:0000256" key="3">
    <source>
        <dbReference type="ARBA" id="ARBA00022576"/>
    </source>
</evidence>
<dbReference type="PANTHER" id="PTHR46383:SF1">
    <property type="entry name" value="ASPARTATE AMINOTRANSFERASE"/>
    <property type="match status" value="1"/>
</dbReference>
<evidence type="ECO:0000256" key="2">
    <source>
        <dbReference type="ARBA" id="ARBA00007441"/>
    </source>
</evidence>
<evidence type="ECO:0000256" key="4">
    <source>
        <dbReference type="ARBA" id="ARBA00022679"/>
    </source>
</evidence>
<evidence type="ECO:0000256" key="1">
    <source>
        <dbReference type="ARBA" id="ARBA00001933"/>
    </source>
</evidence>
<gene>
    <name evidence="8" type="ORF">EH55_05915</name>
</gene>
<dbReference type="EMBL" id="JMKI01000036">
    <property type="protein sequence ID" value="KEJ91919.1"/>
    <property type="molecule type" value="Genomic_DNA"/>
</dbReference>
<accession>A0A073IQ81</accession>
<keyword evidence="4 6" id="KW-0808">Transferase</keyword>
<evidence type="ECO:0000313" key="9">
    <source>
        <dbReference type="Proteomes" id="UP000027665"/>
    </source>
</evidence>
<dbReference type="InterPro" id="IPR004838">
    <property type="entry name" value="NHTrfase_class1_PyrdxlP-BS"/>
</dbReference>
<protein>
    <recommendedName>
        <fullName evidence="6">Aminotransferase</fullName>
        <ecNumber evidence="6">2.6.1.-</ecNumber>
    </recommendedName>
</protein>
<dbReference type="eggNOG" id="COG0436">
    <property type="taxonomic scope" value="Bacteria"/>
</dbReference>
<evidence type="ECO:0000256" key="5">
    <source>
        <dbReference type="ARBA" id="ARBA00022898"/>
    </source>
</evidence>
<dbReference type="InterPro" id="IPR050596">
    <property type="entry name" value="AspAT/PAT-like"/>
</dbReference>
<sequence length="389" mass="42669">MKFSKKILNIKPSATMSISDMAKAMKAEGKPVLSFGAGEPDFGSPDAANEAAIEAIKRGESHYTPTAGIAELRAEVCSYYKKRFDLDYAPNQVIVAPGAKPVLYEAMQALVDDGDEVILFAPAWVSYVEQIHMAGGREKVVDTISTNFLPTKGNLLAAIGEKTVGIVVNSPSNPTGAIYPAEILKMIADVAREKDLWIIFDEVYERLAYAPAKHVNILNAAPEAKERVILINSASKTYAMTGWRIGYAIGPKEIISKTNALQTHLTSNACSIAQWAALGALKNANGDAEKMRAEFEKRRRVIVDMLRDMPYVKVKEPEGAFYVFADIRGCPIPDDMKFCAELLDKKYVAAVPGSAFFAPGFLRLSYACSMENIKAGMTRMREFMESLKK</sequence>
<evidence type="ECO:0000313" key="8">
    <source>
        <dbReference type="EMBL" id="KEJ91919.1"/>
    </source>
</evidence>
<dbReference type="PANTHER" id="PTHR46383">
    <property type="entry name" value="ASPARTATE AMINOTRANSFERASE"/>
    <property type="match status" value="1"/>
</dbReference>
<keyword evidence="3 6" id="KW-0032">Aminotransferase</keyword>
<dbReference type="GO" id="GO:0030170">
    <property type="term" value="F:pyridoxal phosphate binding"/>
    <property type="evidence" value="ECO:0007669"/>
    <property type="project" value="InterPro"/>
</dbReference>
<dbReference type="RefSeq" id="WP_037976862.1">
    <property type="nucleotide sequence ID" value="NZ_JMKI01000036.1"/>
</dbReference>
<comment type="cofactor">
    <cofactor evidence="1 6">
        <name>pyridoxal 5'-phosphate</name>
        <dbReference type="ChEBI" id="CHEBI:597326"/>
    </cofactor>
</comment>
<dbReference type="SUPFAM" id="SSF53383">
    <property type="entry name" value="PLP-dependent transferases"/>
    <property type="match status" value="1"/>
</dbReference>
<dbReference type="InterPro" id="IPR015424">
    <property type="entry name" value="PyrdxlP-dep_Trfase"/>
</dbReference>
<comment type="caution">
    <text evidence="8">The sequence shown here is derived from an EMBL/GenBank/DDBJ whole genome shotgun (WGS) entry which is preliminary data.</text>
</comment>
<dbReference type="Proteomes" id="UP000027665">
    <property type="component" value="Unassembled WGS sequence"/>
</dbReference>
<dbReference type="FunFam" id="3.40.640.10:FF:000033">
    <property type="entry name" value="Aspartate aminotransferase"/>
    <property type="match status" value="1"/>
</dbReference>
<dbReference type="InterPro" id="IPR015421">
    <property type="entry name" value="PyrdxlP-dep_Trfase_major"/>
</dbReference>
<dbReference type="GO" id="GO:0006520">
    <property type="term" value="P:amino acid metabolic process"/>
    <property type="evidence" value="ECO:0007669"/>
    <property type="project" value="InterPro"/>
</dbReference>
<dbReference type="OrthoDB" id="9803354at2"/>
<dbReference type="Pfam" id="PF00155">
    <property type="entry name" value="Aminotran_1_2"/>
    <property type="match status" value="1"/>
</dbReference>
<dbReference type="STRING" id="2754.EH55_05915"/>
<dbReference type="AlphaFoldDB" id="A0A073IQ81"/>
<organism evidence="8 9">
    <name type="scientific">Synergistes jonesii</name>
    <dbReference type="NCBI Taxonomy" id="2754"/>
    <lineage>
        <taxon>Bacteria</taxon>
        <taxon>Thermotogati</taxon>
        <taxon>Synergistota</taxon>
        <taxon>Synergistia</taxon>
        <taxon>Synergistales</taxon>
        <taxon>Synergistaceae</taxon>
        <taxon>Synergistes</taxon>
    </lineage>
</organism>